<proteinExistence type="predicted"/>
<reference evidence="1 2" key="1">
    <citation type="submission" date="2024-12" db="EMBL/GenBank/DDBJ databases">
        <title>Forecasting of Potato common scab and diversities of Pathogenic streptomyces spp. in china.</title>
        <authorList>
            <person name="Handique U."/>
            <person name="Wu J."/>
        </authorList>
    </citation>
    <scope>NUCLEOTIDE SEQUENCE [LARGE SCALE GENOMIC DNA]</scope>
    <source>
        <strain evidence="1 2">ZRIMU1585</strain>
    </source>
</reference>
<dbReference type="Proteomes" id="UP001631993">
    <property type="component" value="Unassembled WGS sequence"/>
</dbReference>
<comment type="caution">
    <text evidence="1">The sequence shown here is derived from an EMBL/GenBank/DDBJ whole genome shotgun (WGS) entry which is preliminary data.</text>
</comment>
<dbReference type="InterPro" id="IPR036291">
    <property type="entry name" value="NAD(P)-bd_dom_sf"/>
</dbReference>
<sequence>VSVKFQIKHVYSRNLSAAEALIKEVGGEAVDTIKAIQKDADIYFMAVSDKAISAVAAQLDVGDKPVYHTSGTVSKEVIGCCSSAYGVF</sequence>
<gene>
    <name evidence="1" type="ORF">ACKI1S_48330</name>
</gene>
<dbReference type="Gene3D" id="3.40.50.720">
    <property type="entry name" value="NAD(P)-binding Rossmann-like Domain"/>
    <property type="match status" value="1"/>
</dbReference>
<evidence type="ECO:0000313" key="1">
    <source>
        <dbReference type="EMBL" id="MFM9653799.1"/>
    </source>
</evidence>
<keyword evidence="2" id="KW-1185">Reference proteome</keyword>
<name>A0ABW9IZF4_STRGJ</name>
<protein>
    <submittedName>
        <fullName evidence="1">Uncharacterized protein</fullName>
    </submittedName>
</protein>
<dbReference type="SUPFAM" id="SSF51735">
    <property type="entry name" value="NAD(P)-binding Rossmann-fold domains"/>
    <property type="match status" value="1"/>
</dbReference>
<accession>A0ABW9IZF4</accession>
<organism evidence="1 2">
    <name type="scientific">Streptomyces galilaeus</name>
    <dbReference type="NCBI Taxonomy" id="33899"/>
    <lineage>
        <taxon>Bacteria</taxon>
        <taxon>Bacillati</taxon>
        <taxon>Actinomycetota</taxon>
        <taxon>Actinomycetes</taxon>
        <taxon>Kitasatosporales</taxon>
        <taxon>Streptomycetaceae</taxon>
        <taxon>Streptomyces</taxon>
    </lineage>
</organism>
<feature type="non-terminal residue" evidence="1">
    <location>
        <position position="1"/>
    </location>
</feature>
<feature type="non-terminal residue" evidence="1">
    <location>
        <position position="88"/>
    </location>
</feature>
<dbReference type="EMBL" id="JBJVNE010000396">
    <property type="protein sequence ID" value="MFM9653799.1"/>
    <property type="molecule type" value="Genomic_DNA"/>
</dbReference>
<dbReference type="RefSeq" id="WP_409098036.1">
    <property type="nucleotide sequence ID" value="NZ_JBJVNE010000396.1"/>
</dbReference>
<evidence type="ECO:0000313" key="2">
    <source>
        <dbReference type="Proteomes" id="UP001631993"/>
    </source>
</evidence>